<protein>
    <recommendedName>
        <fullName evidence="3">Nucleotidyltransferase</fullName>
    </recommendedName>
</protein>
<dbReference type="Proteomes" id="UP000037982">
    <property type="component" value="Unassembled WGS sequence"/>
</dbReference>
<evidence type="ECO:0008006" key="3">
    <source>
        <dbReference type="Google" id="ProtNLM"/>
    </source>
</evidence>
<sequence length="187" mass="20008">MELRGSLATGTHDRFSDFDLRWTVPGERFAEAVAGAGAYLGRSLPLLAARSDPECHDTPGRRLLTYFFRDVPLFWRLDLEVRAATPPAGPVPAGGEWPLPLSALANAVGAVKAVARGRSEEEIRGLLDRGFARAGSRERPTGRWAADVVRLADAAERAAGDGDPAAGELAARVRELVRDELVEGVPG</sequence>
<gene>
    <name evidence="1" type="ORF">ADL29_35450</name>
</gene>
<reference evidence="2" key="1">
    <citation type="submission" date="2015-07" db="EMBL/GenBank/DDBJ databases">
        <authorList>
            <person name="Ju K.-S."/>
            <person name="Doroghazi J.R."/>
            <person name="Metcalf W.W."/>
        </authorList>
    </citation>
    <scope>NUCLEOTIDE SEQUENCE [LARGE SCALE GENOMIC DNA]</scope>
    <source>
        <strain evidence="2">NRRL ISP-5002</strain>
    </source>
</reference>
<organism evidence="1 2">
    <name type="scientific">Streptomyces chattanoogensis</name>
    <dbReference type="NCBI Taxonomy" id="66876"/>
    <lineage>
        <taxon>Bacteria</taxon>
        <taxon>Bacillati</taxon>
        <taxon>Actinomycetota</taxon>
        <taxon>Actinomycetes</taxon>
        <taxon>Kitasatosporales</taxon>
        <taxon>Streptomycetaceae</taxon>
        <taxon>Streptomyces</taxon>
    </lineage>
</organism>
<dbReference type="EMBL" id="LGKG01000185">
    <property type="protein sequence ID" value="KPC59415.1"/>
    <property type="molecule type" value="Genomic_DNA"/>
</dbReference>
<dbReference type="PATRIC" id="fig|66876.3.peg.7807"/>
<name>A0A0N1JW45_9ACTN</name>
<evidence type="ECO:0000313" key="1">
    <source>
        <dbReference type="EMBL" id="KPC59415.1"/>
    </source>
</evidence>
<keyword evidence="2" id="KW-1185">Reference proteome</keyword>
<accession>A0A0N1JW45</accession>
<evidence type="ECO:0000313" key="2">
    <source>
        <dbReference type="Proteomes" id="UP000037982"/>
    </source>
</evidence>
<dbReference type="AlphaFoldDB" id="A0A0N1JW45"/>
<proteinExistence type="predicted"/>
<comment type="caution">
    <text evidence="1">The sequence shown here is derived from an EMBL/GenBank/DDBJ whole genome shotgun (WGS) entry which is preliminary data.</text>
</comment>